<comment type="subcellular location">
    <subcellularLocation>
        <location evidence="1">Membrane</location>
        <topology evidence="1">Multi-pass membrane protein</topology>
    </subcellularLocation>
</comment>
<dbReference type="SUPFAM" id="SSF81330">
    <property type="entry name" value="Gated mechanosensitive channel"/>
    <property type="match status" value="1"/>
</dbReference>
<keyword evidence="5 9" id="KW-1133">Transmembrane helix</keyword>
<dbReference type="AlphaFoldDB" id="A0A9P5RWC1"/>
<dbReference type="GO" id="GO:0016020">
    <property type="term" value="C:membrane"/>
    <property type="evidence" value="ECO:0007669"/>
    <property type="project" value="UniProtKB-SubCell"/>
</dbReference>
<dbReference type="InterPro" id="IPR013950">
    <property type="entry name" value="Mis14/Nsl1"/>
</dbReference>
<name>A0A9P5RWC1_9FUNG</name>
<comment type="caution">
    <text evidence="10">The sequence shown here is derived from an EMBL/GenBank/DDBJ whole genome shotgun (WGS) entry which is preliminary data.</text>
</comment>
<organism evidence="10 11">
    <name type="scientific">Linnemannia schmuckeri</name>
    <dbReference type="NCBI Taxonomy" id="64567"/>
    <lineage>
        <taxon>Eukaryota</taxon>
        <taxon>Fungi</taxon>
        <taxon>Fungi incertae sedis</taxon>
        <taxon>Mucoromycota</taxon>
        <taxon>Mortierellomycotina</taxon>
        <taxon>Mortierellomycetes</taxon>
        <taxon>Mortierellales</taxon>
        <taxon>Mortierellaceae</taxon>
        <taxon>Linnemannia</taxon>
    </lineage>
</organism>
<dbReference type="NCBIfam" id="TIGR00220">
    <property type="entry name" value="mscL"/>
    <property type="match status" value="1"/>
</dbReference>
<dbReference type="GO" id="GO:0000776">
    <property type="term" value="C:kinetochore"/>
    <property type="evidence" value="ECO:0007669"/>
    <property type="project" value="InterPro"/>
</dbReference>
<evidence type="ECO:0000256" key="9">
    <source>
        <dbReference type="SAM" id="Phobius"/>
    </source>
</evidence>
<keyword evidence="3" id="KW-1003">Cell membrane</keyword>
<proteinExistence type="inferred from homology"/>
<dbReference type="Gene3D" id="1.10.1200.120">
    <property type="entry name" value="Large-conductance mechanosensitive channel, MscL, domain 1"/>
    <property type="match status" value="1"/>
</dbReference>
<keyword evidence="11" id="KW-1185">Reference proteome</keyword>
<keyword evidence="8" id="KW-0407">Ion channel</keyword>
<evidence type="ECO:0000256" key="2">
    <source>
        <dbReference type="ARBA" id="ARBA00022448"/>
    </source>
</evidence>
<gene>
    <name evidence="10" type="ORF">BG015_008866</name>
</gene>
<evidence type="ECO:0000256" key="8">
    <source>
        <dbReference type="ARBA" id="ARBA00023303"/>
    </source>
</evidence>
<dbReference type="InterPro" id="IPR001185">
    <property type="entry name" value="MS_channel"/>
</dbReference>
<dbReference type="InterPro" id="IPR037673">
    <property type="entry name" value="MSC/AndL"/>
</dbReference>
<dbReference type="PANTHER" id="PTHR30266:SF2">
    <property type="entry name" value="LARGE-CONDUCTANCE MECHANOSENSITIVE CHANNEL"/>
    <property type="match status" value="1"/>
</dbReference>
<feature type="transmembrane region" description="Helical" evidence="9">
    <location>
        <begin position="102"/>
        <end position="126"/>
    </location>
</feature>
<dbReference type="OrthoDB" id="2135762at2759"/>
<protein>
    <recommendedName>
        <fullName evidence="12">Large-conductance mechanosensitive channel</fullName>
    </recommendedName>
</protein>
<dbReference type="EMBL" id="JAAAUQ010000540">
    <property type="protein sequence ID" value="KAF9149354.1"/>
    <property type="molecule type" value="Genomic_DNA"/>
</dbReference>
<dbReference type="InterPro" id="IPR036019">
    <property type="entry name" value="MscL_channel"/>
</dbReference>
<accession>A0A9P5RWC1</accession>
<evidence type="ECO:0000256" key="4">
    <source>
        <dbReference type="ARBA" id="ARBA00022692"/>
    </source>
</evidence>
<keyword evidence="2" id="KW-0813">Transport</keyword>
<evidence type="ECO:0000256" key="7">
    <source>
        <dbReference type="ARBA" id="ARBA00023136"/>
    </source>
</evidence>
<evidence type="ECO:0000256" key="6">
    <source>
        <dbReference type="ARBA" id="ARBA00023065"/>
    </source>
</evidence>
<evidence type="ECO:0000256" key="1">
    <source>
        <dbReference type="ARBA" id="ARBA00004141"/>
    </source>
</evidence>
<evidence type="ECO:0008006" key="12">
    <source>
        <dbReference type="Google" id="ProtNLM"/>
    </source>
</evidence>
<evidence type="ECO:0000313" key="11">
    <source>
        <dbReference type="Proteomes" id="UP000748756"/>
    </source>
</evidence>
<sequence>MPILNVRDRVKNSSVWHEFKEFIQRGNIIDLGVGLVIGGAFSKVLNSFVDDILTPPLGLVIAGSNLDNWFIVIKDVEPSKKPYHTPEEAQAAGAVTENVGRFLMTAINFFLVAITLFLIIFTATRFRSWRLSRKQKKISNGEVDATKPDDADASGVTKTCQWCNANVPVAAVKCMYCASFLHEKVPVELLNKSAQPALIETSMEFPKINVSSKADIQYITQIWRKALYDKLEQTQSAEKADPRIMQEVNSLLDQWLENMVKMASAGVDINGIPYDDAIQNEDVEPLDESLGRRLQHQQLLVEDLTLQVAERRKRVPEQVKMLLDDAIRRQSALADRIEFEPDEDENMEDNATNQAVLERQDLIAQEYASSMALLSGLRKTVSSNITRVESAQAVVDELLP</sequence>
<dbReference type="Pfam" id="PF08641">
    <property type="entry name" value="Mis14"/>
    <property type="match status" value="1"/>
</dbReference>
<dbReference type="Pfam" id="PF01741">
    <property type="entry name" value="MscL"/>
    <property type="match status" value="1"/>
</dbReference>
<evidence type="ECO:0000256" key="5">
    <source>
        <dbReference type="ARBA" id="ARBA00022989"/>
    </source>
</evidence>
<keyword evidence="6" id="KW-0406">Ion transport</keyword>
<dbReference type="HAMAP" id="MF_00115">
    <property type="entry name" value="MscL"/>
    <property type="match status" value="1"/>
</dbReference>
<dbReference type="GO" id="GO:0000070">
    <property type="term" value="P:mitotic sister chromatid segregation"/>
    <property type="evidence" value="ECO:0007669"/>
    <property type="project" value="InterPro"/>
</dbReference>
<dbReference type="Proteomes" id="UP000748756">
    <property type="component" value="Unassembled WGS sequence"/>
</dbReference>
<dbReference type="GO" id="GO:0008381">
    <property type="term" value="F:mechanosensitive monoatomic ion channel activity"/>
    <property type="evidence" value="ECO:0007669"/>
    <property type="project" value="InterPro"/>
</dbReference>
<evidence type="ECO:0000313" key="10">
    <source>
        <dbReference type="EMBL" id="KAF9149354.1"/>
    </source>
</evidence>
<keyword evidence="7 9" id="KW-0472">Membrane</keyword>
<keyword evidence="4 9" id="KW-0812">Transmembrane</keyword>
<evidence type="ECO:0000256" key="3">
    <source>
        <dbReference type="ARBA" id="ARBA00022475"/>
    </source>
</evidence>
<dbReference type="PANTHER" id="PTHR30266">
    <property type="entry name" value="MECHANOSENSITIVE CHANNEL MSCL"/>
    <property type="match status" value="1"/>
</dbReference>
<reference evidence="10" key="1">
    <citation type="journal article" date="2020" name="Fungal Divers.">
        <title>Resolving the Mortierellaceae phylogeny through synthesis of multi-gene phylogenetics and phylogenomics.</title>
        <authorList>
            <person name="Vandepol N."/>
            <person name="Liber J."/>
            <person name="Desiro A."/>
            <person name="Na H."/>
            <person name="Kennedy M."/>
            <person name="Barry K."/>
            <person name="Grigoriev I.V."/>
            <person name="Miller A.N."/>
            <person name="O'Donnell K."/>
            <person name="Stajich J.E."/>
            <person name="Bonito G."/>
        </authorList>
    </citation>
    <scope>NUCLEOTIDE SEQUENCE</scope>
    <source>
        <strain evidence="10">NRRL 6426</strain>
    </source>
</reference>